<feature type="compositionally biased region" description="Low complexity" evidence="1">
    <location>
        <begin position="28"/>
        <end position="63"/>
    </location>
</feature>
<dbReference type="RefSeq" id="WP_272085744.1">
    <property type="nucleotide sequence ID" value="NZ_JAQNDL010000001.1"/>
</dbReference>
<gene>
    <name evidence="3" type="ORF">POL25_10170</name>
</gene>
<dbReference type="Proteomes" id="UP001221686">
    <property type="component" value="Unassembled WGS sequence"/>
</dbReference>
<sequence length="579" mass="60568">MRLSSSLTGASGLLLTLAGCPTPIVAAPATTTDGSSSSTSEGGEGPTTDATPTTGPSEEPTTGEPEEVFAGVIASAVRTYRPRDAAEVVVTRDPLLDHASMAIVAVGQTYPALFSEEKARLEFAGVPEAVYQLRTRRPAEPELPDAPGQQLVFVAQARKLGNYAGIFAGRPDVAATGEAATGLTLSVGDLAPLGPEDQFELYSHDADALMLQFPVLDAEDTSGSPQLGATEIDAWTIAWRPDTGRGGWPLVDATKGDDLWLGHLVAGPLVAAPTGAELQDPWSFAQRYVLAEAAELSLPAMLPGATTAATGSFAPVASEVVSVDFRASEFMAELQIYDADLKSVGCSVAAVLEPGTEHPITGMTPNLGGFNVYGLDAPTDPACMGEDCATMFVTPGDRVLELEFGDRKIDGTPTLVVQCTRYVFVKDPGGGGVYDYVAADLSVQGRLDELTQAPIVPKLGLVRDLAVNGTAVAPDASLAGVGVNPTISFKPPKFGAPDVYTITIRTIDDIEGIDGPILRRSLGSIRTEFTEVTIPDGFLEPGGHYYVQVTAERGRGISEAHADSHDIWRSRAMTGVLTP</sequence>
<keyword evidence="2" id="KW-0732">Signal</keyword>
<name>A0ABT5DX01_9BACT</name>
<evidence type="ECO:0000256" key="1">
    <source>
        <dbReference type="SAM" id="MobiDB-lite"/>
    </source>
</evidence>
<protein>
    <submittedName>
        <fullName evidence="3">Fibronectin type III domain-containing protein</fullName>
    </submittedName>
</protein>
<evidence type="ECO:0000313" key="4">
    <source>
        <dbReference type="Proteomes" id="UP001221686"/>
    </source>
</evidence>
<feature type="signal peptide" evidence="2">
    <location>
        <begin position="1"/>
        <end position="26"/>
    </location>
</feature>
<feature type="region of interest" description="Disordered" evidence="1">
    <location>
        <begin position="28"/>
        <end position="67"/>
    </location>
</feature>
<feature type="chain" id="PRO_5046547776" evidence="2">
    <location>
        <begin position="27"/>
        <end position="579"/>
    </location>
</feature>
<dbReference type="CDD" id="cd00063">
    <property type="entry name" value="FN3"/>
    <property type="match status" value="1"/>
</dbReference>
<proteinExistence type="predicted"/>
<comment type="caution">
    <text evidence="3">The sequence shown here is derived from an EMBL/GenBank/DDBJ whole genome shotgun (WGS) entry which is preliminary data.</text>
</comment>
<accession>A0ABT5DX01</accession>
<keyword evidence="4" id="KW-1185">Reference proteome</keyword>
<evidence type="ECO:0000256" key="2">
    <source>
        <dbReference type="SAM" id="SignalP"/>
    </source>
</evidence>
<organism evidence="3 4">
    <name type="scientific">Nannocystis bainbridge</name>
    <dbReference type="NCBI Taxonomy" id="2995303"/>
    <lineage>
        <taxon>Bacteria</taxon>
        <taxon>Pseudomonadati</taxon>
        <taxon>Myxococcota</taxon>
        <taxon>Polyangia</taxon>
        <taxon>Nannocystales</taxon>
        <taxon>Nannocystaceae</taxon>
        <taxon>Nannocystis</taxon>
    </lineage>
</organism>
<dbReference type="InterPro" id="IPR003961">
    <property type="entry name" value="FN3_dom"/>
</dbReference>
<dbReference type="PROSITE" id="PS51257">
    <property type="entry name" value="PROKAR_LIPOPROTEIN"/>
    <property type="match status" value="1"/>
</dbReference>
<reference evidence="3 4" key="1">
    <citation type="submission" date="2022-11" db="EMBL/GenBank/DDBJ databases">
        <title>Minimal conservation of predation-associated metabolite biosynthetic gene clusters underscores biosynthetic potential of Myxococcota including descriptions for ten novel species: Archangium lansinium sp. nov., Myxococcus landrumus sp. nov., Nannocystis bai.</title>
        <authorList>
            <person name="Ahearne A."/>
            <person name="Stevens C."/>
            <person name="Dowd S."/>
        </authorList>
    </citation>
    <scope>NUCLEOTIDE SEQUENCE [LARGE SCALE GENOMIC DNA]</scope>
    <source>
        <strain evidence="3 4">BB15-2</strain>
    </source>
</reference>
<dbReference type="EMBL" id="JAQNDL010000001">
    <property type="protein sequence ID" value="MDC0717258.1"/>
    <property type="molecule type" value="Genomic_DNA"/>
</dbReference>
<evidence type="ECO:0000313" key="3">
    <source>
        <dbReference type="EMBL" id="MDC0717258.1"/>
    </source>
</evidence>